<accession>A0A0S7ES78</accession>
<gene>
    <name evidence="2" type="primary">COLE</name>
</gene>
<protein>
    <submittedName>
        <fullName evidence="2">COLE</fullName>
    </submittedName>
</protein>
<feature type="non-terminal residue" evidence="2">
    <location>
        <position position="1"/>
    </location>
</feature>
<dbReference type="EMBL" id="GBYX01474992">
    <property type="protein sequence ID" value="JAO06680.1"/>
    <property type="molecule type" value="Transcribed_RNA"/>
</dbReference>
<dbReference type="AlphaFoldDB" id="A0A0S7ES78"/>
<feature type="domain" description="C1q" evidence="1">
    <location>
        <begin position="1"/>
        <end position="66"/>
    </location>
</feature>
<dbReference type="SUPFAM" id="SSF49842">
    <property type="entry name" value="TNF-like"/>
    <property type="match status" value="1"/>
</dbReference>
<evidence type="ECO:0000259" key="1">
    <source>
        <dbReference type="PROSITE" id="PS50871"/>
    </source>
</evidence>
<dbReference type="PROSITE" id="PS50871">
    <property type="entry name" value="C1Q"/>
    <property type="match status" value="1"/>
</dbReference>
<evidence type="ECO:0000313" key="2">
    <source>
        <dbReference type="EMBL" id="JAO06680.1"/>
    </source>
</evidence>
<dbReference type="PRINTS" id="PR00007">
    <property type="entry name" value="COMPLEMNTC1Q"/>
</dbReference>
<organism evidence="2">
    <name type="scientific">Poeciliopsis prolifica</name>
    <name type="common">blackstripe livebearer</name>
    <dbReference type="NCBI Taxonomy" id="188132"/>
    <lineage>
        <taxon>Eukaryota</taxon>
        <taxon>Metazoa</taxon>
        <taxon>Chordata</taxon>
        <taxon>Craniata</taxon>
        <taxon>Vertebrata</taxon>
        <taxon>Euteleostomi</taxon>
        <taxon>Actinopterygii</taxon>
        <taxon>Neopterygii</taxon>
        <taxon>Teleostei</taxon>
        <taxon>Neoteleostei</taxon>
        <taxon>Acanthomorphata</taxon>
        <taxon>Ovalentaria</taxon>
        <taxon>Atherinomorphae</taxon>
        <taxon>Cyprinodontiformes</taxon>
        <taxon>Poeciliidae</taxon>
        <taxon>Poeciliinae</taxon>
        <taxon>Poeciliopsis</taxon>
    </lineage>
</organism>
<dbReference type="Pfam" id="PF00386">
    <property type="entry name" value="C1q"/>
    <property type="match status" value="1"/>
</dbReference>
<dbReference type="InterPro" id="IPR008983">
    <property type="entry name" value="Tumour_necrosis_fac-like_dom"/>
</dbReference>
<proteinExistence type="predicted"/>
<dbReference type="Gene3D" id="2.60.120.40">
    <property type="match status" value="1"/>
</dbReference>
<name>A0A0S7ES78_9TELE</name>
<dbReference type="InterPro" id="IPR001073">
    <property type="entry name" value="C1q_dom"/>
</dbReference>
<sequence>FRNFYPVARVTEASSQATASHTVVLHLSRGDQLWLQVKDSLTNGMSTDAESKSTFSGFLLHPDSCEMPLGRSSALRRPLVASPGTVLAAIPHLAALGSAQRQVFRRRQPIKFSAAHFKGGAFAE</sequence>
<reference evidence="2" key="1">
    <citation type="submission" date="2014-12" db="EMBL/GenBank/DDBJ databases">
        <title>Parallel Evolution in Life History Adaptation Evident in the Tissue-Specific Poeciliopsis prolifica transcriptome.</title>
        <authorList>
            <person name="Jue N.K."/>
            <person name="Foley R.J."/>
            <person name="Obergfell C."/>
            <person name="Reznick D.N."/>
            <person name="O'Neill R.J."/>
            <person name="O'Neill M.J."/>
        </authorList>
    </citation>
    <scope>NUCLEOTIDE SEQUENCE</scope>
</reference>